<name>A0A4Z0BVE9_9BURK</name>
<keyword evidence="4 5" id="KW-0472">Membrane</keyword>
<accession>A0A4Z0BVE9</accession>
<feature type="transmembrane region" description="Helical" evidence="5">
    <location>
        <begin position="43"/>
        <end position="66"/>
    </location>
</feature>
<dbReference type="RefSeq" id="WP_135250078.1">
    <property type="nucleotide sequence ID" value="NZ_SMLK01000003.1"/>
</dbReference>
<evidence type="ECO:0000313" key="7">
    <source>
        <dbReference type="EMBL" id="TFZ01979.1"/>
    </source>
</evidence>
<dbReference type="GO" id="GO:0000271">
    <property type="term" value="P:polysaccharide biosynthetic process"/>
    <property type="evidence" value="ECO:0007669"/>
    <property type="project" value="InterPro"/>
</dbReference>
<comment type="caution">
    <text evidence="7">The sequence shown here is derived from an EMBL/GenBank/DDBJ whole genome shotgun (WGS) entry which is preliminary data.</text>
</comment>
<feature type="transmembrane region" description="Helical" evidence="5">
    <location>
        <begin position="14"/>
        <end position="37"/>
    </location>
</feature>
<protein>
    <recommendedName>
        <fullName evidence="6">GtrA/DPMS transmembrane domain-containing protein</fullName>
    </recommendedName>
</protein>
<evidence type="ECO:0000256" key="3">
    <source>
        <dbReference type="ARBA" id="ARBA00022989"/>
    </source>
</evidence>
<keyword evidence="3 5" id="KW-1133">Transmembrane helix</keyword>
<gene>
    <name evidence="7" type="ORF">EZ216_12425</name>
</gene>
<sequence>MITRLRRLLQRHRFARFIAASALNTLFGFTVYSAVILMHGPVWAALAASNLAGICFNFVTTGGYVFRSLVMARFPRFASVYAVVYLSNWFFIGRLSDLTAGPIVAQAILTPPMALLSYFLLKKLVFAGVPAGEPPARS</sequence>
<evidence type="ECO:0000256" key="1">
    <source>
        <dbReference type="ARBA" id="ARBA00004141"/>
    </source>
</evidence>
<comment type="subcellular location">
    <subcellularLocation>
        <location evidence="1">Membrane</location>
        <topology evidence="1">Multi-pass membrane protein</topology>
    </subcellularLocation>
</comment>
<feature type="transmembrane region" description="Helical" evidence="5">
    <location>
        <begin position="78"/>
        <end position="96"/>
    </location>
</feature>
<evidence type="ECO:0000256" key="5">
    <source>
        <dbReference type="SAM" id="Phobius"/>
    </source>
</evidence>
<keyword evidence="2 5" id="KW-0812">Transmembrane</keyword>
<organism evidence="7 8">
    <name type="scientific">Ramlibacter humi</name>
    <dbReference type="NCBI Taxonomy" id="2530451"/>
    <lineage>
        <taxon>Bacteria</taxon>
        <taxon>Pseudomonadati</taxon>
        <taxon>Pseudomonadota</taxon>
        <taxon>Betaproteobacteria</taxon>
        <taxon>Burkholderiales</taxon>
        <taxon>Comamonadaceae</taxon>
        <taxon>Ramlibacter</taxon>
    </lineage>
</organism>
<evidence type="ECO:0000256" key="4">
    <source>
        <dbReference type="ARBA" id="ARBA00023136"/>
    </source>
</evidence>
<evidence type="ECO:0000313" key="8">
    <source>
        <dbReference type="Proteomes" id="UP000297839"/>
    </source>
</evidence>
<evidence type="ECO:0000256" key="2">
    <source>
        <dbReference type="ARBA" id="ARBA00022692"/>
    </source>
</evidence>
<dbReference type="GO" id="GO:0016020">
    <property type="term" value="C:membrane"/>
    <property type="evidence" value="ECO:0007669"/>
    <property type="project" value="UniProtKB-SubCell"/>
</dbReference>
<dbReference type="AlphaFoldDB" id="A0A4Z0BVE9"/>
<dbReference type="Proteomes" id="UP000297839">
    <property type="component" value="Unassembled WGS sequence"/>
</dbReference>
<dbReference type="EMBL" id="SMLK01000003">
    <property type="protein sequence ID" value="TFZ01979.1"/>
    <property type="molecule type" value="Genomic_DNA"/>
</dbReference>
<proteinExistence type="predicted"/>
<evidence type="ECO:0000259" key="6">
    <source>
        <dbReference type="Pfam" id="PF04138"/>
    </source>
</evidence>
<dbReference type="Pfam" id="PF04138">
    <property type="entry name" value="GtrA_DPMS_TM"/>
    <property type="match status" value="1"/>
</dbReference>
<feature type="transmembrane region" description="Helical" evidence="5">
    <location>
        <begin position="102"/>
        <end position="121"/>
    </location>
</feature>
<dbReference type="InterPro" id="IPR007267">
    <property type="entry name" value="GtrA_DPMS_TM"/>
</dbReference>
<reference evidence="7 8" key="1">
    <citation type="submission" date="2019-03" db="EMBL/GenBank/DDBJ databases">
        <title>Ramlibacter sp. 18x22-1, whole genome shotgun sequence.</title>
        <authorList>
            <person name="Zhang X."/>
            <person name="Feng G."/>
            <person name="Zhu H."/>
        </authorList>
    </citation>
    <scope>NUCLEOTIDE SEQUENCE [LARGE SCALE GENOMIC DNA]</scope>
    <source>
        <strain evidence="7 8">18x22-1</strain>
    </source>
</reference>
<feature type="domain" description="GtrA/DPMS transmembrane" evidence="6">
    <location>
        <begin position="16"/>
        <end position="126"/>
    </location>
</feature>
<dbReference type="OrthoDB" id="9801620at2"/>
<keyword evidence="8" id="KW-1185">Reference proteome</keyword>